<evidence type="ECO:0000313" key="1">
    <source>
        <dbReference type="EMBL" id="KAK7433488.1"/>
    </source>
</evidence>
<evidence type="ECO:0000313" key="2">
    <source>
        <dbReference type="Proteomes" id="UP001498398"/>
    </source>
</evidence>
<comment type="caution">
    <text evidence="1">The sequence shown here is derived from an EMBL/GenBank/DDBJ whole genome shotgun (WGS) entry which is preliminary data.</text>
</comment>
<gene>
    <name evidence="1" type="ORF">VKT23_020764</name>
</gene>
<name>A0ABR1IKR9_9AGAR</name>
<reference evidence="1 2" key="1">
    <citation type="submission" date="2024-01" db="EMBL/GenBank/DDBJ databases">
        <title>A draft genome for the cacao thread blight pathogen Marasmiellus scandens.</title>
        <authorList>
            <person name="Baruah I.K."/>
            <person name="Leung J."/>
            <person name="Bukari Y."/>
            <person name="Amoako-Attah I."/>
            <person name="Meinhardt L.W."/>
            <person name="Bailey B.A."/>
            <person name="Cohen S.P."/>
        </authorList>
    </citation>
    <scope>NUCLEOTIDE SEQUENCE [LARGE SCALE GENOMIC DNA]</scope>
    <source>
        <strain evidence="1 2">GH-19</strain>
    </source>
</reference>
<organism evidence="1 2">
    <name type="scientific">Marasmiellus scandens</name>
    <dbReference type="NCBI Taxonomy" id="2682957"/>
    <lineage>
        <taxon>Eukaryota</taxon>
        <taxon>Fungi</taxon>
        <taxon>Dikarya</taxon>
        <taxon>Basidiomycota</taxon>
        <taxon>Agaricomycotina</taxon>
        <taxon>Agaricomycetes</taxon>
        <taxon>Agaricomycetidae</taxon>
        <taxon>Agaricales</taxon>
        <taxon>Marasmiineae</taxon>
        <taxon>Omphalotaceae</taxon>
        <taxon>Marasmiellus</taxon>
    </lineage>
</organism>
<proteinExistence type="predicted"/>
<dbReference type="Proteomes" id="UP001498398">
    <property type="component" value="Unassembled WGS sequence"/>
</dbReference>
<dbReference type="EMBL" id="JBANRG010000157">
    <property type="protein sequence ID" value="KAK7433488.1"/>
    <property type="molecule type" value="Genomic_DNA"/>
</dbReference>
<protein>
    <submittedName>
        <fullName evidence="1">Uncharacterized protein</fullName>
    </submittedName>
</protein>
<accession>A0ABR1IKR9</accession>
<sequence length="115" mass="13360">MSTFATRVYIHPRIGKTNFYEASQILMWIVLTVGCRLRALKMKIVVVTGPRASPSEERPHWTLRCYPNEDNRLTLTVHWIPLTGGFVHIDTFLPEPGHQQHSFDSAEYHYFFVSV</sequence>
<dbReference type="PROSITE" id="PS51257">
    <property type="entry name" value="PROKAR_LIPOPROTEIN"/>
    <property type="match status" value="1"/>
</dbReference>
<keyword evidence="2" id="KW-1185">Reference proteome</keyword>